<evidence type="ECO:0000313" key="1">
    <source>
        <dbReference type="EMBL" id="RBP49873.1"/>
    </source>
</evidence>
<comment type="caution">
    <text evidence="1">The sequence shown here is derived from an EMBL/GenBank/DDBJ whole genome shotgun (WGS) entry which is preliminary data.</text>
</comment>
<protein>
    <submittedName>
        <fullName evidence="1">Uncharacterized protein</fullName>
    </submittedName>
</protein>
<dbReference type="Proteomes" id="UP000253083">
    <property type="component" value="Unassembled WGS sequence"/>
</dbReference>
<reference evidence="1 2" key="1">
    <citation type="submission" date="2018-06" db="EMBL/GenBank/DDBJ databases">
        <title>Genomic Encyclopedia of Type Strains, Phase IV (KMG-IV): sequencing the most valuable type-strain genomes for metagenomic binning, comparative biology and taxonomic classification.</title>
        <authorList>
            <person name="Goeker M."/>
        </authorList>
    </citation>
    <scope>NUCLEOTIDE SEQUENCE [LARGE SCALE GENOMIC DNA]</scope>
    <source>
        <strain evidence="1 2">DSM 24032</strain>
    </source>
</reference>
<sequence length="187" mass="21262">MTKPKPPSSKSNRTGTQHRSLNLASIVQKLPFHRQLNASQQLTLKLTPVWFEWCEQQRSQKGSRHFSAAQDTELSIQDHDILVLMCGNLNTATLLKHQRVSLLETLHRAGFNQLRQIRVRMAPKPQLDSSLATDETNSQIPILSQKLTYREKPQTASIDSIESVQRRIKHEPLSAALARLADTLKKQ</sequence>
<gene>
    <name evidence="1" type="ORF">DFR28_103305</name>
</gene>
<name>A0A395JJ34_9GAMM</name>
<keyword evidence="2" id="KW-1185">Reference proteome</keyword>
<dbReference type="EMBL" id="QNRT01000003">
    <property type="protein sequence ID" value="RBP49873.1"/>
    <property type="molecule type" value="Genomic_DNA"/>
</dbReference>
<accession>A0A395JJ34</accession>
<dbReference type="RefSeq" id="WP_113954861.1">
    <property type="nucleotide sequence ID" value="NZ_QNRT01000003.1"/>
</dbReference>
<dbReference type="InParanoid" id="A0A395JJ34"/>
<evidence type="ECO:0000313" key="2">
    <source>
        <dbReference type="Proteomes" id="UP000253083"/>
    </source>
</evidence>
<dbReference type="AlphaFoldDB" id="A0A395JJ34"/>
<organism evidence="1 2">
    <name type="scientific">Arenicella xantha</name>
    <dbReference type="NCBI Taxonomy" id="644221"/>
    <lineage>
        <taxon>Bacteria</taxon>
        <taxon>Pseudomonadati</taxon>
        <taxon>Pseudomonadota</taxon>
        <taxon>Gammaproteobacteria</taxon>
        <taxon>Arenicellales</taxon>
        <taxon>Arenicellaceae</taxon>
        <taxon>Arenicella</taxon>
    </lineage>
</organism>
<proteinExistence type="predicted"/>